<accession>A0A8J5GIT8</accession>
<evidence type="ECO:0000313" key="2">
    <source>
        <dbReference type="Proteomes" id="UP000734854"/>
    </source>
</evidence>
<sequence length="294" mass="33569">MSTQQFKDAELLRVFADYQFLSNASTHQILHLCKSLVRTQAMHLDRQQFFSITFLSHFAYPSFSDTGIRSNLVEFHGLDVGVHSISCDKWDGVLSITTTGDIAEDSMFATEDSCVQSYVMEDSRAVVTRNHVNFCYDLGSRLFSIHGSILLDNNIFSDDTLGIELFHSGTKDKVIYKYHLNLREALASDSWLHKLPSIHKSHGTFRQAFHCTCLLCSFHLSIHQPIDVVISFVVLNCESGKLNLVEPKYAFPLQRKRTLMCSWNGCFPLFKRFASVSENLYPLSKQQVQYKSDK</sequence>
<dbReference type="GO" id="GO:0000793">
    <property type="term" value="C:condensed chromosome"/>
    <property type="evidence" value="ECO:0007669"/>
    <property type="project" value="TreeGrafter"/>
</dbReference>
<dbReference type="GO" id="GO:0030674">
    <property type="term" value="F:protein-macromolecule adaptor activity"/>
    <property type="evidence" value="ECO:0007669"/>
    <property type="project" value="TreeGrafter"/>
</dbReference>
<protein>
    <submittedName>
        <fullName evidence="1">Uncharacterized protein</fullName>
    </submittedName>
</protein>
<organism evidence="1 2">
    <name type="scientific">Zingiber officinale</name>
    <name type="common">Ginger</name>
    <name type="synonym">Amomum zingiber</name>
    <dbReference type="NCBI Taxonomy" id="94328"/>
    <lineage>
        <taxon>Eukaryota</taxon>
        <taxon>Viridiplantae</taxon>
        <taxon>Streptophyta</taxon>
        <taxon>Embryophyta</taxon>
        <taxon>Tracheophyta</taxon>
        <taxon>Spermatophyta</taxon>
        <taxon>Magnoliopsida</taxon>
        <taxon>Liliopsida</taxon>
        <taxon>Zingiberales</taxon>
        <taxon>Zingiberaceae</taxon>
        <taxon>Zingiber</taxon>
    </lineage>
</organism>
<dbReference type="PANTHER" id="PTHR36722">
    <property type="entry name" value="TYPE 2 DNA TOPOISOMERASE 6 SUBUNIT B-LIKE"/>
    <property type="match status" value="1"/>
</dbReference>
<dbReference type="GO" id="GO:0042138">
    <property type="term" value="P:meiotic DNA double-strand break formation"/>
    <property type="evidence" value="ECO:0007669"/>
    <property type="project" value="InterPro"/>
</dbReference>
<dbReference type="Proteomes" id="UP000734854">
    <property type="component" value="Unassembled WGS sequence"/>
</dbReference>
<gene>
    <name evidence="1" type="ORF">ZIOFF_036893</name>
</gene>
<comment type="caution">
    <text evidence="1">The sequence shown here is derived from an EMBL/GenBank/DDBJ whole genome shotgun (WGS) entry which is preliminary data.</text>
</comment>
<name>A0A8J5GIT8_ZINOF</name>
<dbReference type="GO" id="GO:0007131">
    <property type="term" value="P:reciprocal meiotic recombination"/>
    <property type="evidence" value="ECO:0007669"/>
    <property type="project" value="TreeGrafter"/>
</dbReference>
<reference evidence="1 2" key="1">
    <citation type="submission" date="2020-08" db="EMBL/GenBank/DDBJ databases">
        <title>Plant Genome Project.</title>
        <authorList>
            <person name="Zhang R.-G."/>
        </authorList>
    </citation>
    <scope>NUCLEOTIDE SEQUENCE [LARGE SCALE GENOMIC DNA]</scope>
    <source>
        <tissue evidence="1">Rhizome</tissue>
    </source>
</reference>
<dbReference type="PANTHER" id="PTHR36722:SF1">
    <property type="entry name" value="TYPE 2 DNA TOPOISOMERASE 6 SUBUNIT B-LIKE"/>
    <property type="match status" value="1"/>
</dbReference>
<keyword evidence="2" id="KW-1185">Reference proteome</keyword>
<dbReference type="AlphaFoldDB" id="A0A8J5GIT8"/>
<proteinExistence type="predicted"/>
<dbReference type="InterPro" id="IPR034566">
    <property type="entry name" value="MTOPVIB_plant"/>
</dbReference>
<evidence type="ECO:0000313" key="1">
    <source>
        <dbReference type="EMBL" id="KAG6504559.1"/>
    </source>
</evidence>
<dbReference type="EMBL" id="JACMSC010000010">
    <property type="protein sequence ID" value="KAG6504559.1"/>
    <property type="molecule type" value="Genomic_DNA"/>
</dbReference>